<keyword evidence="2" id="KW-1185">Reference proteome</keyword>
<reference evidence="1 2" key="1">
    <citation type="journal article" date="2013" name="Genome Biol.">
        <title>The genome sequence of the most widely cultivated cacao type and its use to identify candidate genes regulating pod color.</title>
        <authorList>
            <person name="Motamayor J.C."/>
            <person name="Mockaitis K."/>
            <person name="Schmutz J."/>
            <person name="Haiminen N."/>
            <person name="Iii D.L."/>
            <person name="Cornejo O."/>
            <person name="Findley S.D."/>
            <person name="Zheng P."/>
            <person name="Utro F."/>
            <person name="Royaert S."/>
            <person name="Saski C."/>
            <person name="Jenkins J."/>
            <person name="Podicheti R."/>
            <person name="Zhao M."/>
            <person name="Scheffler B.E."/>
            <person name="Stack J.C."/>
            <person name="Feltus F.A."/>
            <person name="Mustiga G.M."/>
            <person name="Amores F."/>
            <person name="Phillips W."/>
            <person name="Marelli J.P."/>
            <person name="May G.D."/>
            <person name="Shapiro H."/>
            <person name="Ma J."/>
            <person name="Bustamante C.D."/>
            <person name="Schnell R.J."/>
            <person name="Main D."/>
            <person name="Gilbert D."/>
            <person name="Parida L."/>
            <person name="Kuhn D.N."/>
        </authorList>
    </citation>
    <scope>NUCLEOTIDE SEQUENCE [LARGE SCALE GENOMIC DNA]</scope>
    <source>
        <strain evidence="2">cv. Matina 1-6</strain>
    </source>
</reference>
<dbReference type="OMA" id="WCENKSA"/>
<dbReference type="AlphaFoldDB" id="A0A061FXT1"/>
<dbReference type="InParanoid" id="A0A061FXT1"/>
<dbReference type="HOGENOM" id="CLU_2780971_0_0_1"/>
<dbReference type="Proteomes" id="UP000026915">
    <property type="component" value="Chromosome 3"/>
</dbReference>
<proteinExistence type="predicted"/>
<accession>A0A061FXT1</accession>
<name>A0A061FXT1_THECC</name>
<organism evidence="1 2">
    <name type="scientific">Theobroma cacao</name>
    <name type="common">Cacao</name>
    <name type="synonym">Cocoa</name>
    <dbReference type="NCBI Taxonomy" id="3641"/>
    <lineage>
        <taxon>Eukaryota</taxon>
        <taxon>Viridiplantae</taxon>
        <taxon>Streptophyta</taxon>
        <taxon>Embryophyta</taxon>
        <taxon>Tracheophyta</taxon>
        <taxon>Spermatophyta</taxon>
        <taxon>Magnoliopsida</taxon>
        <taxon>eudicotyledons</taxon>
        <taxon>Gunneridae</taxon>
        <taxon>Pentapetalae</taxon>
        <taxon>rosids</taxon>
        <taxon>malvids</taxon>
        <taxon>Malvales</taxon>
        <taxon>Malvaceae</taxon>
        <taxon>Byttnerioideae</taxon>
        <taxon>Theobroma</taxon>
    </lineage>
</organism>
<sequence length="69" mass="7839">MAQSSTKVEYMAAALAANHTLWPRKMLKDRGFKQNEGNVLWINNRSVIAIAQNPMYQGRTKKSLLNFEG</sequence>
<evidence type="ECO:0000313" key="2">
    <source>
        <dbReference type="Proteomes" id="UP000026915"/>
    </source>
</evidence>
<protein>
    <submittedName>
        <fullName evidence="1">Uncharacterized protein</fullName>
    </submittedName>
</protein>
<dbReference type="EMBL" id="CM001881">
    <property type="protein sequence ID" value="EOY21878.1"/>
    <property type="molecule type" value="Genomic_DNA"/>
</dbReference>
<dbReference type="CDD" id="cd09272">
    <property type="entry name" value="RNase_HI_RT_Ty1"/>
    <property type="match status" value="1"/>
</dbReference>
<dbReference type="Gramene" id="EOY21878">
    <property type="protein sequence ID" value="EOY21878"/>
    <property type="gene ID" value="TCM_014030"/>
</dbReference>
<evidence type="ECO:0000313" key="1">
    <source>
        <dbReference type="EMBL" id="EOY21878.1"/>
    </source>
</evidence>
<gene>
    <name evidence="1" type="ORF">TCM_014030</name>
</gene>